<dbReference type="PANTHER" id="PTHR43046">
    <property type="entry name" value="GDP-MANNOSE MANNOSYL HYDROLASE"/>
    <property type="match status" value="1"/>
</dbReference>
<comment type="caution">
    <text evidence="5">The sequence shown here is derived from an EMBL/GenBank/DDBJ whole genome shotgun (WGS) entry which is preliminary data.</text>
</comment>
<organism evidence="5 6">
    <name type="scientific">Candidatus Sungbacteria bacterium RIFCSPLOWO2_12_FULL_41_11</name>
    <dbReference type="NCBI Taxonomy" id="1802286"/>
    <lineage>
        <taxon>Bacteria</taxon>
        <taxon>Candidatus Sungiibacteriota</taxon>
    </lineage>
</organism>
<dbReference type="PROSITE" id="PS00893">
    <property type="entry name" value="NUDIX_BOX"/>
    <property type="match status" value="1"/>
</dbReference>
<gene>
    <name evidence="5" type="ORF">A3G49_00135</name>
</gene>
<accession>A0A1G2LP51</accession>
<evidence type="ECO:0000256" key="1">
    <source>
        <dbReference type="ARBA" id="ARBA00001946"/>
    </source>
</evidence>
<dbReference type="AlphaFoldDB" id="A0A1G2LP51"/>
<dbReference type="InterPro" id="IPR020476">
    <property type="entry name" value="Nudix_hydrolase"/>
</dbReference>
<comment type="similarity">
    <text evidence="3">Belongs to the Nudix hydrolase family.</text>
</comment>
<dbReference type="InterPro" id="IPR020084">
    <property type="entry name" value="NUDIX_hydrolase_CS"/>
</dbReference>
<comment type="cofactor">
    <cofactor evidence="1">
        <name>Mg(2+)</name>
        <dbReference type="ChEBI" id="CHEBI:18420"/>
    </cofactor>
</comment>
<dbReference type="EMBL" id="MHQY01000044">
    <property type="protein sequence ID" value="OHA12669.1"/>
    <property type="molecule type" value="Genomic_DNA"/>
</dbReference>
<evidence type="ECO:0000313" key="5">
    <source>
        <dbReference type="EMBL" id="OHA12669.1"/>
    </source>
</evidence>
<dbReference type="PANTHER" id="PTHR43046:SF15">
    <property type="entry name" value="MUTT_NUDIX FAMILY PROTEIN"/>
    <property type="match status" value="1"/>
</dbReference>
<keyword evidence="2 3" id="KW-0378">Hydrolase</keyword>
<feature type="domain" description="Nudix hydrolase" evidence="4">
    <location>
        <begin position="23"/>
        <end position="154"/>
    </location>
</feature>
<dbReference type="Gene3D" id="3.90.79.10">
    <property type="entry name" value="Nucleoside Triphosphate Pyrophosphohydrolase"/>
    <property type="match status" value="1"/>
</dbReference>
<evidence type="ECO:0000259" key="4">
    <source>
        <dbReference type="PROSITE" id="PS51462"/>
    </source>
</evidence>
<dbReference type="PROSITE" id="PS51462">
    <property type="entry name" value="NUDIX"/>
    <property type="match status" value="1"/>
</dbReference>
<protein>
    <recommendedName>
        <fullName evidence="4">Nudix hydrolase domain-containing protein</fullName>
    </recommendedName>
</protein>
<evidence type="ECO:0000256" key="3">
    <source>
        <dbReference type="RuleBase" id="RU003476"/>
    </source>
</evidence>
<dbReference type="InterPro" id="IPR000086">
    <property type="entry name" value="NUDIX_hydrolase_dom"/>
</dbReference>
<dbReference type="Pfam" id="PF00293">
    <property type="entry name" value="NUDIX"/>
    <property type="match status" value="1"/>
</dbReference>
<dbReference type="PRINTS" id="PR00502">
    <property type="entry name" value="NUDIXFAMILY"/>
</dbReference>
<name>A0A1G2LP51_9BACT</name>
<dbReference type="SUPFAM" id="SSF55811">
    <property type="entry name" value="Nudix"/>
    <property type="match status" value="1"/>
</dbReference>
<dbReference type="InterPro" id="IPR015797">
    <property type="entry name" value="NUDIX_hydrolase-like_dom_sf"/>
</dbReference>
<dbReference type="Proteomes" id="UP000177171">
    <property type="component" value="Unassembled WGS sequence"/>
</dbReference>
<proteinExistence type="inferred from homology"/>
<dbReference type="GO" id="GO:0016787">
    <property type="term" value="F:hydrolase activity"/>
    <property type="evidence" value="ECO:0007669"/>
    <property type="project" value="UniProtKB-KW"/>
</dbReference>
<sequence length="164" mass="18579">MNLLKTIRDADIGVDSQASPNYDKREAARAIVFDKDGNVALLNVTKKNYHKLPGGGIEEGEDIETALRREVLEEIGCSIENIRELGIIEKYRNNLKIHQISYCYIADVVGDKGLPNFVGDEIDDGFQPEWMKLEDAIKTLESEINVGDYEGKFIRMRDLIFLSK</sequence>
<dbReference type="CDD" id="cd02883">
    <property type="entry name" value="NUDIX_Hydrolase"/>
    <property type="match status" value="1"/>
</dbReference>
<reference evidence="5 6" key="1">
    <citation type="journal article" date="2016" name="Nat. Commun.">
        <title>Thousands of microbial genomes shed light on interconnected biogeochemical processes in an aquifer system.</title>
        <authorList>
            <person name="Anantharaman K."/>
            <person name="Brown C.T."/>
            <person name="Hug L.A."/>
            <person name="Sharon I."/>
            <person name="Castelle C.J."/>
            <person name="Probst A.J."/>
            <person name="Thomas B.C."/>
            <person name="Singh A."/>
            <person name="Wilkins M.J."/>
            <person name="Karaoz U."/>
            <person name="Brodie E.L."/>
            <person name="Williams K.H."/>
            <person name="Hubbard S.S."/>
            <person name="Banfield J.F."/>
        </authorList>
    </citation>
    <scope>NUCLEOTIDE SEQUENCE [LARGE SCALE GENOMIC DNA]</scope>
</reference>
<evidence type="ECO:0000256" key="2">
    <source>
        <dbReference type="ARBA" id="ARBA00022801"/>
    </source>
</evidence>
<evidence type="ECO:0000313" key="6">
    <source>
        <dbReference type="Proteomes" id="UP000177171"/>
    </source>
</evidence>